<dbReference type="PANTHER" id="PTHR10188">
    <property type="entry name" value="L-ASPARAGINASE"/>
    <property type="match status" value="1"/>
</dbReference>
<dbReference type="InterPro" id="IPR000246">
    <property type="entry name" value="Peptidase_T2"/>
</dbReference>
<evidence type="ECO:0000259" key="6">
    <source>
        <dbReference type="Pfam" id="PF00755"/>
    </source>
</evidence>
<dbReference type="InterPro" id="IPR039551">
    <property type="entry name" value="Cho/carn_acyl_trans"/>
</dbReference>
<dbReference type="GO" id="GO:0033345">
    <property type="term" value="P:L-asparagine catabolic process via L-aspartate"/>
    <property type="evidence" value="ECO:0007669"/>
    <property type="project" value="TreeGrafter"/>
</dbReference>
<comment type="similarity">
    <text evidence="2">Belongs to the Ntn-hydrolase family.</text>
</comment>
<evidence type="ECO:0000256" key="1">
    <source>
        <dbReference type="ARBA" id="ARBA00005232"/>
    </source>
</evidence>
<comment type="similarity">
    <text evidence="1">Belongs to the carnitine/choline acetyltransferase family.</text>
</comment>
<feature type="domain" description="Choline/carnitine acyltransferase" evidence="6">
    <location>
        <begin position="7"/>
        <end position="504"/>
    </location>
</feature>
<dbReference type="Gene3D" id="3.60.20.30">
    <property type="entry name" value="(Glycosyl)asparaginase"/>
    <property type="match status" value="1"/>
</dbReference>
<reference evidence="7" key="1">
    <citation type="submission" date="2025-08" db="UniProtKB">
        <authorList>
            <consortium name="Ensembl"/>
        </authorList>
    </citation>
    <scope>IDENTIFICATION</scope>
</reference>
<dbReference type="Ensembl" id="ENSPKIT00000000023.1">
    <property type="protein sequence ID" value="ENSPKIP00000019429.1"/>
    <property type="gene ID" value="ENSPKIG00000004609.1"/>
</dbReference>
<dbReference type="OrthoDB" id="2262349at2759"/>
<dbReference type="Gene3D" id="3.30.559.70">
    <property type="entry name" value="Choline/Carnitine o-acyltransferase, domain 2"/>
    <property type="match status" value="1"/>
</dbReference>
<protein>
    <submittedName>
        <fullName evidence="7">Uncharacterized LOC111845239</fullName>
    </submittedName>
</protein>
<organism evidence="7 8">
    <name type="scientific">Paramormyrops kingsleyae</name>
    <dbReference type="NCBI Taxonomy" id="1676925"/>
    <lineage>
        <taxon>Eukaryota</taxon>
        <taxon>Metazoa</taxon>
        <taxon>Chordata</taxon>
        <taxon>Craniata</taxon>
        <taxon>Vertebrata</taxon>
        <taxon>Euteleostomi</taxon>
        <taxon>Actinopterygii</taxon>
        <taxon>Neopterygii</taxon>
        <taxon>Teleostei</taxon>
        <taxon>Osteoglossocephala</taxon>
        <taxon>Osteoglossomorpha</taxon>
        <taxon>Osteoglossiformes</taxon>
        <taxon>Mormyridae</taxon>
        <taxon>Paramormyrops</taxon>
    </lineage>
</organism>
<keyword evidence="3" id="KW-0808">Transferase</keyword>
<dbReference type="Pfam" id="PF01112">
    <property type="entry name" value="Asparaginase_2"/>
    <property type="match status" value="1"/>
</dbReference>
<dbReference type="SUPFAM" id="SSF52777">
    <property type="entry name" value="CoA-dependent acyltransferases"/>
    <property type="match status" value="2"/>
</dbReference>
<dbReference type="GO" id="GO:0016746">
    <property type="term" value="F:acyltransferase activity"/>
    <property type="evidence" value="ECO:0007669"/>
    <property type="project" value="UniProtKB-KW"/>
</dbReference>
<reference evidence="7" key="2">
    <citation type="submission" date="2025-09" db="UniProtKB">
        <authorList>
            <consortium name="Ensembl"/>
        </authorList>
    </citation>
    <scope>IDENTIFICATION</scope>
</reference>
<dbReference type="InterPro" id="IPR023213">
    <property type="entry name" value="CAT-like_dom_sf"/>
</dbReference>
<sequence length="937" mass="100748">MSLPDYPAPELEVTLKEASRVLQLTLSPERYPQYINALQCEEEALQEAHQRISAAIKGCENWATAQFKSYILSCRDSLPSSRSIPMILPPMEAAERDGVQLERTATLLWAAARLHSEPWQVERDEPTERTQQSEVFAATRIPGKSQDHIQVYPESLHAILLCTGGIFPIQILHQSHPGEPMSPLSVNDIYTQLAEAARQPGAARGLEPSPFCSLSALPRHEWCAAREKIQMGGEAMAASLGLMESAVLAVALEDCCAPAKLAETLNVVRLGRGDGHCLRYYDKVVNLVVFQDGVAGMLFEHSALDGMVAGLITYSVWCVSESLTIDPNSPLSRTIGSPNPRTLFAAKPLNVDVTNLLHSSPSPSPKDTNVIVTFEIPSYPDFLATLRSQRALFDAWVNFSLQLALRQTVGDSAMSYIFVTPTHMRHYKHGRCDPTYPVTTQSRHLVGTLMSCMGTSQSAPYTKALLRLFHVAFQEHKRLIKVTKKGQSVGPHLAALHRALSPGNPLRKFLDLFVGPSVYVTGKDITEGLNGAVGNVYASDQLALTYLGKKDSICLAINAKGSFANILSQLQENLQEDLKVMKFLALRYAIAGQMEAIDCLLEQEEVEGLGGTDCGGLQVQFSHQGSGQADQKGVPPDAMLNSDFTLIIHGGAMEEMQMDENIVGMIQFSLQAALVLGTQELAGGGRSLNAVQKCVAALENCFLFNAGKGSVSNRGGRHEMEATIVDGTGLKSGSVACVHGVKNPVKAARKVMENSPHALLAGQGVVDFLSEFGESDELAGVEYFQSSIWKELSAQSVGGNAWPQSVGAVALDCWGNLAAAASTGGTIGERKGRVGHTAVVGAGVHADGTLAVVCSGNGDLLLSRMVAHKVASLYHDMDFSLQEACQRVISEDLRGNCSGVIAVNNKGDIVIKNNAGVMFIGSMIGGEEHVEVLKPIA</sequence>
<proteinExistence type="inferred from homology"/>
<evidence type="ECO:0000313" key="7">
    <source>
        <dbReference type="Ensembl" id="ENSPKIP00000019429.1"/>
    </source>
</evidence>
<keyword evidence="4" id="KW-0012">Acyltransferase</keyword>
<evidence type="ECO:0000256" key="3">
    <source>
        <dbReference type="ARBA" id="ARBA00022679"/>
    </source>
</evidence>
<evidence type="ECO:0000256" key="4">
    <source>
        <dbReference type="ARBA" id="ARBA00023315"/>
    </source>
</evidence>
<dbReference type="SUPFAM" id="SSF56235">
    <property type="entry name" value="N-terminal nucleophile aminohydrolases (Ntn hydrolases)"/>
    <property type="match status" value="1"/>
</dbReference>
<accession>A0A3B3RLS0</accession>
<evidence type="ECO:0000256" key="5">
    <source>
        <dbReference type="PIRSR" id="PIRSR600542-1"/>
    </source>
</evidence>
<dbReference type="Proteomes" id="UP000261540">
    <property type="component" value="Unplaced"/>
</dbReference>
<dbReference type="AlphaFoldDB" id="A0A3B3RLS0"/>
<dbReference type="InterPro" id="IPR000542">
    <property type="entry name" value="Carn_acyl_trans"/>
</dbReference>
<evidence type="ECO:0000313" key="8">
    <source>
        <dbReference type="Proteomes" id="UP000261540"/>
    </source>
</evidence>
<name>A0A3B3RLS0_9TELE</name>
<evidence type="ECO:0000256" key="2">
    <source>
        <dbReference type="ARBA" id="ARBA00010872"/>
    </source>
</evidence>
<dbReference type="GeneTree" id="ENSGT00950000183045"/>
<dbReference type="Gene3D" id="3.30.559.10">
    <property type="entry name" value="Chloramphenicol acetyltransferase-like domain"/>
    <property type="match status" value="1"/>
</dbReference>
<dbReference type="InterPro" id="IPR029055">
    <property type="entry name" value="Ntn_hydrolases_N"/>
</dbReference>
<dbReference type="InterPro" id="IPR042231">
    <property type="entry name" value="Cho/carn_acyl_trans_2"/>
</dbReference>
<dbReference type="GO" id="GO:0016787">
    <property type="term" value="F:hydrolase activity"/>
    <property type="evidence" value="ECO:0007669"/>
    <property type="project" value="InterPro"/>
</dbReference>
<feature type="active site" description="Proton acceptor" evidence="5">
    <location>
        <position position="301"/>
    </location>
</feature>
<dbReference type="Pfam" id="PF00755">
    <property type="entry name" value="Carn_acyltransf"/>
    <property type="match status" value="1"/>
</dbReference>
<dbReference type="GO" id="GO:0005737">
    <property type="term" value="C:cytoplasm"/>
    <property type="evidence" value="ECO:0007669"/>
    <property type="project" value="TreeGrafter"/>
</dbReference>
<dbReference type="STRING" id="1676925.ENSPKIP00000019429"/>
<dbReference type="PROSITE" id="PS00440">
    <property type="entry name" value="ACYLTRANSF_C_2"/>
    <property type="match status" value="1"/>
</dbReference>
<dbReference type="PANTHER" id="PTHR10188:SF42">
    <property type="entry name" value="SI:CH211-256M1.8"/>
    <property type="match status" value="1"/>
</dbReference>
<keyword evidence="8" id="KW-1185">Reference proteome</keyword>
<dbReference type="KEGG" id="pki:111845239"/>